<gene>
    <name evidence="2" type="ORF">HNR15_003171</name>
</gene>
<accession>A0A853DHF7</accession>
<dbReference type="InterPro" id="IPR012340">
    <property type="entry name" value="NA-bd_OB-fold"/>
</dbReference>
<evidence type="ECO:0000313" key="3">
    <source>
        <dbReference type="Proteomes" id="UP000571817"/>
    </source>
</evidence>
<dbReference type="RefSeq" id="WP_179483292.1">
    <property type="nucleotide sequence ID" value="NZ_JACCFW010000001.1"/>
</dbReference>
<feature type="region of interest" description="Disordered" evidence="1">
    <location>
        <begin position="72"/>
        <end position="100"/>
    </location>
</feature>
<dbReference type="Gene3D" id="2.40.50.140">
    <property type="entry name" value="Nucleic acid-binding proteins"/>
    <property type="match status" value="1"/>
</dbReference>
<dbReference type="SUPFAM" id="SSF50249">
    <property type="entry name" value="Nucleic acid-binding proteins"/>
    <property type="match status" value="1"/>
</dbReference>
<dbReference type="Proteomes" id="UP000571817">
    <property type="component" value="Unassembled WGS sequence"/>
</dbReference>
<comment type="caution">
    <text evidence="2">The sequence shown here is derived from an EMBL/GenBank/DDBJ whole genome shotgun (WGS) entry which is preliminary data.</text>
</comment>
<proteinExistence type="predicted"/>
<name>A0A853DHF7_9MICO</name>
<reference evidence="2 3" key="1">
    <citation type="submission" date="2020-07" db="EMBL/GenBank/DDBJ databases">
        <title>Sequencing the genomes of 1000 actinobacteria strains.</title>
        <authorList>
            <person name="Klenk H.-P."/>
        </authorList>
    </citation>
    <scope>NUCLEOTIDE SEQUENCE [LARGE SCALE GENOMIC DNA]</scope>
    <source>
        <strain evidence="2 3">DSM 29531</strain>
    </source>
</reference>
<organism evidence="2 3">
    <name type="scientific">Allobranchiibius huperziae</name>
    <dbReference type="NCBI Taxonomy" id="1874116"/>
    <lineage>
        <taxon>Bacteria</taxon>
        <taxon>Bacillati</taxon>
        <taxon>Actinomycetota</taxon>
        <taxon>Actinomycetes</taxon>
        <taxon>Micrococcales</taxon>
        <taxon>Dermacoccaceae</taxon>
        <taxon>Allobranchiibius</taxon>
    </lineage>
</organism>
<dbReference type="EMBL" id="JACCFW010000001">
    <property type="protein sequence ID" value="NYJ76208.1"/>
    <property type="molecule type" value="Genomic_DNA"/>
</dbReference>
<evidence type="ECO:0000313" key="2">
    <source>
        <dbReference type="EMBL" id="NYJ76208.1"/>
    </source>
</evidence>
<sequence>MRTPGTVRFWSDDEGWGVIDSPDTPGGCWTSFSHVAVEGFKSLTAGELVELEWEAPGQDGYSFRAVRAWPVGKEPNESPASDVPGPAYGSSVSISWDEEG</sequence>
<dbReference type="AlphaFoldDB" id="A0A853DHF7"/>
<evidence type="ECO:0000256" key="1">
    <source>
        <dbReference type="SAM" id="MobiDB-lite"/>
    </source>
</evidence>
<keyword evidence="3" id="KW-1185">Reference proteome</keyword>
<protein>
    <submittedName>
        <fullName evidence="2">CspA family cold shock protein</fullName>
    </submittedName>
</protein>